<name>A0ACC2XU89_9TREE</name>
<dbReference type="EMBL" id="JASBWV010000004">
    <property type="protein sequence ID" value="KAJ9126807.1"/>
    <property type="molecule type" value="Genomic_DNA"/>
</dbReference>
<sequence length="238" mass="24642">MQFDIPVATPASPLLAMSSSSSSPSSSRSSSLAGRPRKPSPLRRSSTPEEGEQLRQTFAASSHEARRQEGGEAVAPSKGETSSTDLSRRASEGTAIASASNHGSSSTPISLSKSASNLTEATSTTACTPSARPKPAVSTSSTPSQSSSTKTIGNGYYTLPPIRTTPKFPHSTSLRPLRPLSSTTSGGSGGIGSLNSVPHAGAATVGRTPQRQKIIVPTKSWKACFDLNLTQKELARFD</sequence>
<comment type="caution">
    <text evidence="1">The sequence shown here is derived from an EMBL/GenBank/DDBJ whole genome shotgun (WGS) entry which is preliminary data.</text>
</comment>
<evidence type="ECO:0000313" key="2">
    <source>
        <dbReference type="Proteomes" id="UP001234202"/>
    </source>
</evidence>
<organism evidence="1 2">
    <name type="scientific">Naganishia onofrii</name>
    <dbReference type="NCBI Taxonomy" id="1851511"/>
    <lineage>
        <taxon>Eukaryota</taxon>
        <taxon>Fungi</taxon>
        <taxon>Dikarya</taxon>
        <taxon>Basidiomycota</taxon>
        <taxon>Agaricomycotina</taxon>
        <taxon>Tremellomycetes</taxon>
        <taxon>Filobasidiales</taxon>
        <taxon>Filobasidiaceae</taxon>
        <taxon>Naganishia</taxon>
    </lineage>
</organism>
<gene>
    <name evidence="1" type="ORF">QFC24_001840</name>
</gene>
<evidence type="ECO:0000313" key="1">
    <source>
        <dbReference type="EMBL" id="KAJ9126807.1"/>
    </source>
</evidence>
<dbReference type="Proteomes" id="UP001234202">
    <property type="component" value="Unassembled WGS sequence"/>
</dbReference>
<reference evidence="1" key="1">
    <citation type="submission" date="2023-04" db="EMBL/GenBank/DDBJ databases">
        <title>Draft Genome sequencing of Naganishia species isolated from polar environments using Oxford Nanopore Technology.</title>
        <authorList>
            <person name="Leo P."/>
            <person name="Venkateswaran K."/>
        </authorList>
    </citation>
    <scope>NUCLEOTIDE SEQUENCE</scope>
    <source>
        <strain evidence="1">DBVPG 5303</strain>
    </source>
</reference>
<keyword evidence="2" id="KW-1185">Reference proteome</keyword>
<accession>A0ACC2XU89</accession>
<proteinExistence type="predicted"/>
<protein>
    <submittedName>
        <fullName evidence="1">Uncharacterized protein</fullName>
    </submittedName>
</protein>